<dbReference type="EMBL" id="JACAZI010000027">
    <property type="protein sequence ID" value="KAF7334152.1"/>
    <property type="molecule type" value="Genomic_DNA"/>
</dbReference>
<feature type="compositionally biased region" description="Low complexity" evidence="1">
    <location>
        <begin position="180"/>
        <end position="202"/>
    </location>
</feature>
<feature type="compositionally biased region" description="Basic and acidic residues" evidence="1">
    <location>
        <begin position="260"/>
        <end position="270"/>
    </location>
</feature>
<gene>
    <name evidence="2" type="ORF">MVEN_02321300</name>
</gene>
<sequence length="977" mass="109969">MLNHVLTRSRDSILFDTDAIGGALALARKKSKANKENFSVYITTVSSDSEPEPDSLPVHGTLDGPPIPAVPRTPVEAPPLRSSYTNDDDDDGLPHLEPVSDDEDDDGNDEEDVLADDEGDNDVEEDLEEPMQFWEQKEYAEIYNRLSVPTSVRLPASGPLDDDDEMPFRPYDGIPMNNQPPSEHSQHTSSHSTSTPSNTSPTCDAFSDPRTEPNTAATASSPCTLGIPPNDPWIFNLSADFDDQYLEEFSEIDSNDDKEDPAPDDARYDSIDEASEEREPDDDLRKYVFTVPSVEEAKAALKAINNLLRPPRNTGAGYKKCNLHLYTRTRLEWMASFLHLYCTSHCPIAGQDPVGSKWNSASLAAAQAAQKGPWTARKLRQWTRAFMKDPKNIPMSPYGSWNKERSVLEDADVANEIALHLQSLGKYVKAMDIVHYVDQPEVKKRLGLKKGIHLATAQRWMKRMGYRWTKNPSGQYVDGHERPDVVYYRQKEFITAFTDLEHRTRKWTLENLQLLTTLPPNRIVVIWFHDESTFYAHDRRLTHWVHHTETPEPRRKGEGASLMVSDFVSADYGWLQSKDGKEATRVLFKAGKKREGYFTNDDVIKRTHHAMDILSRDYPDEMHVFIFDNATTHTKRAGDALSARKMPKLIPKDGKNFLVPVNKVDADGKPVYDAQGDIVKINVRMRDGTLPDGTPQPLYFPASHEHAGKFKGMAVILKERGLVREAKLNAQCKGFKCAPGATDCCCRRVLYNQPDFATERSLLEKVCEARGFRAMFLPKFHCELNFLEQCWGASKRVYRLNPVSSKEEDLERNVIQALDSVSLVVMRRYANRSLRFLDAYRRGLNGSTFPAPVSFLRSTRITDPLLRGFLLSAPPKPHQRPLLPPAHLRYGAHPTPLRPATSTTDLLWPSPPCRPVPSYCRVIHPRAPVHSRIPFGAGPTPESATAAIAVAASDFGGCMPYLDYKYLPCKAMADTPR</sequence>
<keyword evidence="3" id="KW-1185">Reference proteome</keyword>
<comment type="caution">
    <text evidence="2">The sequence shown here is derived from an EMBL/GenBank/DDBJ whole genome shotgun (WGS) entry which is preliminary data.</text>
</comment>
<dbReference type="PANTHER" id="PTHR35871">
    <property type="entry name" value="EXPRESSED PROTEIN"/>
    <property type="match status" value="1"/>
</dbReference>
<evidence type="ECO:0000256" key="1">
    <source>
        <dbReference type="SAM" id="MobiDB-lite"/>
    </source>
</evidence>
<dbReference type="OrthoDB" id="6511194at2759"/>
<organism evidence="2 3">
    <name type="scientific">Mycena venus</name>
    <dbReference type="NCBI Taxonomy" id="2733690"/>
    <lineage>
        <taxon>Eukaryota</taxon>
        <taxon>Fungi</taxon>
        <taxon>Dikarya</taxon>
        <taxon>Basidiomycota</taxon>
        <taxon>Agaricomycotina</taxon>
        <taxon>Agaricomycetes</taxon>
        <taxon>Agaricomycetidae</taxon>
        <taxon>Agaricales</taxon>
        <taxon>Marasmiineae</taxon>
        <taxon>Mycenaceae</taxon>
        <taxon>Mycena</taxon>
    </lineage>
</organism>
<accession>A0A8H7CFL3</accession>
<feature type="compositionally biased region" description="Polar residues" evidence="1">
    <location>
        <begin position="212"/>
        <end position="223"/>
    </location>
</feature>
<feature type="compositionally biased region" description="Acidic residues" evidence="1">
    <location>
        <begin position="271"/>
        <end position="282"/>
    </location>
</feature>
<protein>
    <submittedName>
        <fullName evidence="2">Uncharacterized protein</fullName>
    </submittedName>
</protein>
<name>A0A8H7CFL3_9AGAR</name>
<dbReference type="Gene3D" id="3.30.420.10">
    <property type="entry name" value="Ribonuclease H-like superfamily/Ribonuclease H"/>
    <property type="match status" value="1"/>
</dbReference>
<dbReference type="GO" id="GO:0003676">
    <property type="term" value="F:nucleic acid binding"/>
    <property type="evidence" value="ECO:0007669"/>
    <property type="project" value="InterPro"/>
</dbReference>
<dbReference type="AlphaFoldDB" id="A0A8H7CFL3"/>
<dbReference type="InterPro" id="IPR036397">
    <property type="entry name" value="RNaseH_sf"/>
</dbReference>
<feature type="region of interest" description="Disordered" evidence="1">
    <location>
        <begin position="43"/>
        <end position="225"/>
    </location>
</feature>
<reference evidence="2" key="1">
    <citation type="submission" date="2020-05" db="EMBL/GenBank/DDBJ databases">
        <title>Mycena genomes resolve the evolution of fungal bioluminescence.</title>
        <authorList>
            <person name="Tsai I.J."/>
        </authorList>
    </citation>
    <scope>NUCLEOTIDE SEQUENCE</scope>
    <source>
        <strain evidence="2">CCC161011</strain>
    </source>
</reference>
<feature type="compositionally biased region" description="Acidic residues" evidence="1">
    <location>
        <begin position="99"/>
        <end position="129"/>
    </location>
</feature>
<evidence type="ECO:0000313" key="2">
    <source>
        <dbReference type="EMBL" id="KAF7334152.1"/>
    </source>
</evidence>
<feature type="compositionally biased region" description="Acidic residues" evidence="1">
    <location>
        <begin position="250"/>
        <end position="259"/>
    </location>
</feature>
<feature type="region of interest" description="Disordered" evidence="1">
    <location>
        <begin position="250"/>
        <end position="283"/>
    </location>
</feature>
<dbReference type="PANTHER" id="PTHR35871:SF1">
    <property type="entry name" value="CXC1-LIKE CYSTEINE CLUSTER ASSOCIATED WITH KDZ TRANSPOSASES DOMAIN-CONTAINING PROTEIN"/>
    <property type="match status" value="1"/>
</dbReference>
<proteinExistence type="predicted"/>
<dbReference type="Proteomes" id="UP000620124">
    <property type="component" value="Unassembled WGS sequence"/>
</dbReference>
<evidence type="ECO:0000313" key="3">
    <source>
        <dbReference type="Proteomes" id="UP000620124"/>
    </source>
</evidence>